<evidence type="ECO:0000259" key="2">
    <source>
        <dbReference type="PROSITE" id="PS50826"/>
    </source>
</evidence>
<feature type="domain" description="RUN" evidence="2">
    <location>
        <begin position="40"/>
        <end position="173"/>
    </location>
</feature>
<sequence>MDQSLDCLESCVYSSKYRQLLCDLKNTIEGLLVTQVANVWTIYGGLNRLHNIMVKIFKHGCKTSEKEGGIYKFIQGLEWLQPETAKSYFHIECEYRPHIPPHLKRNKSSIWLYRNLENHSLSQKLSWLLSNQTHLYACYHSYAFLCQQKYSEATLICLRALERNQASLISEIDPYLFLDKKGAMKVHRRCSSFPDNYFKKVYEEKTSRNMCDGNLDDIKEDHKINCPGRKSIQGKFKPWKSMPILHNHFEKEFTKVHCQSKTMPNTPEHIKKTESQSLKLKHGLIHKKHTKVREGSKVLFNNLSIVEHTPPQGGSQVIENTSKEDITHTCPLPRKSNRSGGLSTSPMQVVESFLPKAGIHYFMAFFMVHFF</sequence>
<evidence type="ECO:0000313" key="3">
    <source>
        <dbReference type="EMBL" id="VEN52479.1"/>
    </source>
</evidence>
<dbReference type="EMBL" id="CAACVG010009206">
    <property type="protein sequence ID" value="VEN52479.1"/>
    <property type="molecule type" value="Genomic_DNA"/>
</dbReference>
<protein>
    <recommendedName>
        <fullName evidence="2">RUN domain-containing protein</fullName>
    </recommendedName>
</protein>
<dbReference type="AlphaFoldDB" id="A0A653CX81"/>
<dbReference type="Proteomes" id="UP000410492">
    <property type="component" value="Unassembled WGS sequence"/>
</dbReference>
<dbReference type="Gene3D" id="1.20.58.900">
    <property type="match status" value="1"/>
</dbReference>
<dbReference type="PROSITE" id="PS50826">
    <property type="entry name" value="RUN"/>
    <property type="match status" value="1"/>
</dbReference>
<dbReference type="InterPro" id="IPR004012">
    <property type="entry name" value="Run_dom"/>
</dbReference>
<organism evidence="3 4">
    <name type="scientific">Callosobruchus maculatus</name>
    <name type="common">Southern cowpea weevil</name>
    <name type="synonym">Pulse bruchid</name>
    <dbReference type="NCBI Taxonomy" id="64391"/>
    <lineage>
        <taxon>Eukaryota</taxon>
        <taxon>Metazoa</taxon>
        <taxon>Ecdysozoa</taxon>
        <taxon>Arthropoda</taxon>
        <taxon>Hexapoda</taxon>
        <taxon>Insecta</taxon>
        <taxon>Pterygota</taxon>
        <taxon>Neoptera</taxon>
        <taxon>Endopterygota</taxon>
        <taxon>Coleoptera</taxon>
        <taxon>Polyphaga</taxon>
        <taxon>Cucujiformia</taxon>
        <taxon>Chrysomeloidea</taxon>
        <taxon>Chrysomelidae</taxon>
        <taxon>Bruchinae</taxon>
        <taxon>Bruchini</taxon>
        <taxon>Callosobruchus</taxon>
    </lineage>
</organism>
<proteinExistence type="predicted"/>
<evidence type="ECO:0000256" key="1">
    <source>
        <dbReference type="SAM" id="MobiDB-lite"/>
    </source>
</evidence>
<accession>A0A653CX81</accession>
<dbReference type="CDD" id="cd17686">
    <property type="entry name" value="RUN_RUBCN"/>
    <property type="match status" value="1"/>
</dbReference>
<keyword evidence="4" id="KW-1185">Reference proteome</keyword>
<name>A0A653CX81_CALMS</name>
<dbReference type="OrthoDB" id="10067503at2759"/>
<dbReference type="InterPro" id="IPR037213">
    <property type="entry name" value="Run_dom_sf"/>
</dbReference>
<reference evidence="3 4" key="1">
    <citation type="submission" date="2019-01" db="EMBL/GenBank/DDBJ databases">
        <authorList>
            <person name="Sayadi A."/>
        </authorList>
    </citation>
    <scope>NUCLEOTIDE SEQUENCE [LARGE SCALE GENOMIC DNA]</scope>
</reference>
<gene>
    <name evidence="3" type="ORF">CALMAC_LOCUS12594</name>
</gene>
<dbReference type="SUPFAM" id="SSF140741">
    <property type="entry name" value="RUN domain-like"/>
    <property type="match status" value="1"/>
</dbReference>
<feature type="region of interest" description="Disordered" evidence="1">
    <location>
        <begin position="325"/>
        <end position="344"/>
    </location>
</feature>
<evidence type="ECO:0000313" key="4">
    <source>
        <dbReference type="Proteomes" id="UP000410492"/>
    </source>
</evidence>